<comment type="function">
    <text evidence="3">Lytic transglycosylase with a strong preference for naked glycan strands that lack stem peptides.</text>
</comment>
<evidence type="ECO:0000259" key="5">
    <source>
        <dbReference type="Pfam" id="PF03330"/>
    </source>
</evidence>
<accession>A0A560FK91</accession>
<dbReference type="HAMAP" id="MF_02071">
    <property type="entry name" value="RlpA"/>
    <property type="match status" value="1"/>
</dbReference>
<keyword evidence="1 3" id="KW-0456">Lyase</keyword>
<dbReference type="EMBL" id="VITN01000004">
    <property type="protein sequence ID" value="TWB22032.1"/>
    <property type="molecule type" value="Genomic_DNA"/>
</dbReference>
<dbReference type="NCBIfam" id="TIGR00413">
    <property type="entry name" value="rlpA"/>
    <property type="match status" value="1"/>
</dbReference>
<dbReference type="EC" id="4.2.2.-" evidence="3"/>
<dbReference type="OrthoDB" id="9779128at2"/>
<evidence type="ECO:0000256" key="1">
    <source>
        <dbReference type="ARBA" id="ARBA00023239"/>
    </source>
</evidence>
<dbReference type="RefSeq" id="WP_145749674.1">
    <property type="nucleotide sequence ID" value="NZ_VITN01000004.1"/>
</dbReference>
<dbReference type="GO" id="GO:0000270">
    <property type="term" value="P:peptidoglycan metabolic process"/>
    <property type="evidence" value="ECO:0007669"/>
    <property type="project" value="UniProtKB-UniRule"/>
</dbReference>
<evidence type="ECO:0000313" key="6">
    <source>
        <dbReference type="EMBL" id="TWB22032.1"/>
    </source>
</evidence>
<dbReference type="AlphaFoldDB" id="A0A560FK91"/>
<keyword evidence="6" id="KW-0449">Lipoprotein</keyword>
<dbReference type="InterPro" id="IPR036908">
    <property type="entry name" value="RlpA-like_sf"/>
</dbReference>
<dbReference type="InterPro" id="IPR009009">
    <property type="entry name" value="RlpA-like_DPBB"/>
</dbReference>
<evidence type="ECO:0000256" key="3">
    <source>
        <dbReference type="HAMAP-Rule" id="MF_02071"/>
    </source>
</evidence>
<dbReference type="Proteomes" id="UP000319859">
    <property type="component" value="Unassembled WGS sequence"/>
</dbReference>
<dbReference type="InterPro" id="IPR034718">
    <property type="entry name" value="RlpA"/>
</dbReference>
<keyword evidence="2 3" id="KW-0961">Cell wall biogenesis/degradation</keyword>
<dbReference type="PANTHER" id="PTHR34183:SF8">
    <property type="entry name" value="ENDOLYTIC PEPTIDOGLYCAN TRANSGLYCOSYLASE RLPA-RELATED"/>
    <property type="match status" value="1"/>
</dbReference>
<sequence precursor="true">MRTLRWGCLALGAGLALAPALALGNTVAADDHAPVGGQVGKASWYGREHAGHRTASGEAYDPEGLTAAHRTLPLGTVIEVSAHGQVVQVRVNDRGPFVKGRVLDLSAAAARVLGLDRTGTAVVNIRPTGAVCPANRACDAAPQQVAEAGSP</sequence>
<reference evidence="6 7" key="1">
    <citation type="submission" date="2019-06" db="EMBL/GenBank/DDBJ databases">
        <title>Genomic Encyclopedia of Type Strains, Phase IV (KMG-V): Genome sequencing to study the core and pangenomes of soil and plant-associated prokaryotes.</title>
        <authorList>
            <person name="Whitman W."/>
        </authorList>
    </citation>
    <scope>NUCLEOTIDE SEQUENCE [LARGE SCALE GENOMIC DNA]</scope>
    <source>
        <strain evidence="6 7">BR 11880</strain>
    </source>
</reference>
<feature type="signal peptide" evidence="3">
    <location>
        <begin position="1"/>
        <end position="22"/>
    </location>
</feature>
<feature type="domain" description="RlpA-like protein double-psi beta-barrel" evidence="5">
    <location>
        <begin position="39"/>
        <end position="124"/>
    </location>
</feature>
<evidence type="ECO:0000256" key="2">
    <source>
        <dbReference type="ARBA" id="ARBA00023316"/>
    </source>
</evidence>
<gene>
    <name evidence="3" type="primary">rlpA</name>
    <name evidence="6" type="ORF">FBZ89_104280</name>
</gene>
<dbReference type="GO" id="GO:0008932">
    <property type="term" value="F:lytic endotransglycosylase activity"/>
    <property type="evidence" value="ECO:0007669"/>
    <property type="project" value="UniProtKB-UniRule"/>
</dbReference>
<dbReference type="InterPro" id="IPR012997">
    <property type="entry name" value="RplA"/>
</dbReference>
<dbReference type="GO" id="GO:0071555">
    <property type="term" value="P:cell wall organization"/>
    <property type="evidence" value="ECO:0007669"/>
    <property type="project" value="UniProtKB-KW"/>
</dbReference>
<protein>
    <recommendedName>
        <fullName evidence="3">Endolytic peptidoglycan transglycosylase RlpA</fullName>
        <ecNumber evidence="3">4.2.2.-</ecNumber>
    </recommendedName>
</protein>
<dbReference type="Gene3D" id="2.40.40.10">
    <property type="entry name" value="RlpA-like domain"/>
    <property type="match status" value="1"/>
</dbReference>
<comment type="caution">
    <text evidence="6">The sequence shown here is derived from an EMBL/GenBank/DDBJ whole genome shotgun (WGS) entry which is preliminary data.</text>
</comment>
<evidence type="ECO:0000313" key="7">
    <source>
        <dbReference type="Proteomes" id="UP000319859"/>
    </source>
</evidence>
<feature type="chain" id="PRO_5022276647" description="Endolytic peptidoglycan transglycosylase RlpA" evidence="3">
    <location>
        <begin position="23"/>
        <end position="151"/>
    </location>
</feature>
<dbReference type="SUPFAM" id="SSF50685">
    <property type="entry name" value="Barwin-like endoglucanases"/>
    <property type="match status" value="1"/>
</dbReference>
<name>A0A560FK91_9PROT</name>
<keyword evidence="3" id="KW-0732">Signal</keyword>
<dbReference type="CDD" id="cd22268">
    <property type="entry name" value="DPBB_RlpA-like"/>
    <property type="match status" value="1"/>
</dbReference>
<organism evidence="6 7">
    <name type="scientific">Nitrospirillum amazonense</name>
    <dbReference type="NCBI Taxonomy" id="28077"/>
    <lineage>
        <taxon>Bacteria</taxon>
        <taxon>Pseudomonadati</taxon>
        <taxon>Pseudomonadota</taxon>
        <taxon>Alphaproteobacteria</taxon>
        <taxon>Rhodospirillales</taxon>
        <taxon>Azospirillaceae</taxon>
        <taxon>Nitrospirillum</taxon>
    </lineage>
</organism>
<comment type="similarity">
    <text evidence="3 4">Belongs to the RlpA family.</text>
</comment>
<evidence type="ECO:0000256" key="4">
    <source>
        <dbReference type="RuleBase" id="RU003495"/>
    </source>
</evidence>
<proteinExistence type="inferred from homology"/>
<dbReference type="Pfam" id="PF03330">
    <property type="entry name" value="DPBB_1"/>
    <property type="match status" value="1"/>
</dbReference>
<dbReference type="PANTHER" id="PTHR34183">
    <property type="entry name" value="ENDOLYTIC PEPTIDOGLYCAN TRANSGLYCOSYLASE RLPA"/>
    <property type="match status" value="1"/>
</dbReference>